<dbReference type="AlphaFoldDB" id="A0A447CWX3"/>
<keyword evidence="4" id="KW-1185">Reference proteome</keyword>
<evidence type="ECO:0000259" key="1">
    <source>
        <dbReference type="Pfam" id="PF00857"/>
    </source>
</evidence>
<dbReference type="Gene3D" id="3.40.50.850">
    <property type="entry name" value="Isochorismatase-like"/>
    <property type="match status" value="1"/>
</dbReference>
<dbReference type="InterPro" id="IPR050993">
    <property type="entry name" value="Isochorismatase_domain"/>
</dbReference>
<evidence type="ECO:0000313" key="4">
    <source>
        <dbReference type="Proteomes" id="UP000289200"/>
    </source>
</evidence>
<dbReference type="PANTHER" id="PTHR14119:SF3">
    <property type="entry name" value="ISOCHORISMATASE DOMAIN-CONTAINING PROTEIN 2"/>
    <property type="match status" value="1"/>
</dbReference>
<dbReference type="RefSeq" id="WP_129609584.1">
    <property type="nucleotide sequence ID" value="NZ_UWOC01000154.1"/>
</dbReference>
<dbReference type="InterPro" id="IPR000868">
    <property type="entry name" value="Isochorismatase-like_dom"/>
</dbReference>
<evidence type="ECO:0000313" key="5">
    <source>
        <dbReference type="Proteomes" id="UP000438991"/>
    </source>
</evidence>
<feature type="domain" description="Isochorismatase-like" evidence="1">
    <location>
        <begin position="9"/>
        <end position="154"/>
    </location>
</feature>
<dbReference type="InterPro" id="IPR036380">
    <property type="entry name" value="Isochorismatase-like_sf"/>
</dbReference>
<dbReference type="Proteomes" id="UP000289200">
    <property type="component" value="Unassembled WGS sequence"/>
</dbReference>
<evidence type="ECO:0000313" key="3">
    <source>
        <dbReference type="EMBL" id="VCU09776.1"/>
    </source>
</evidence>
<reference evidence="3" key="2">
    <citation type="submission" date="2018-10" db="EMBL/GenBank/DDBJ databases">
        <authorList>
            <person name="Peiro R."/>
            <person name="Begona"/>
            <person name="Cbmso G."/>
            <person name="Lopez M."/>
            <person name="Gonzalez S."/>
            <person name="Sacristan E."/>
            <person name="Castillo E."/>
        </authorList>
    </citation>
    <scope>NUCLEOTIDE SEQUENCE</scope>
    <source>
        <strain evidence="3">Rhod_genome</strain>
    </source>
</reference>
<proteinExistence type="predicted"/>
<dbReference type="OrthoDB" id="9796958at2"/>
<evidence type="ECO:0000313" key="2">
    <source>
        <dbReference type="EMBL" id="MTW17945.1"/>
    </source>
</evidence>
<dbReference type="EMBL" id="WNKV01000013">
    <property type="protein sequence ID" value="MTW17945.1"/>
    <property type="molecule type" value="Genomic_DNA"/>
</dbReference>
<reference evidence="2 5" key="3">
    <citation type="submission" date="2019-11" db="EMBL/GenBank/DDBJ databases">
        <title>Whole-genome sequence of Rhodoplanes serenus DSM 18633, type strain.</title>
        <authorList>
            <person name="Kyndt J.A."/>
            <person name="Meyer T.E."/>
        </authorList>
    </citation>
    <scope>NUCLEOTIDE SEQUENCE [LARGE SCALE GENOMIC DNA]</scope>
    <source>
        <strain evidence="2 5">DSM 18633</strain>
    </source>
</reference>
<accession>A0A447CWX3</accession>
<organism evidence="3 4">
    <name type="scientific">Rhodoplanes serenus</name>
    <dbReference type="NCBI Taxonomy" id="200615"/>
    <lineage>
        <taxon>Bacteria</taxon>
        <taxon>Pseudomonadati</taxon>
        <taxon>Pseudomonadota</taxon>
        <taxon>Alphaproteobacteria</taxon>
        <taxon>Hyphomicrobiales</taxon>
        <taxon>Nitrobacteraceae</taxon>
        <taxon>Rhodoplanes</taxon>
    </lineage>
</organism>
<dbReference type="SUPFAM" id="SSF52499">
    <property type="entry name" value="Isochorismatase-like hydrolases"/>
    <property type="match status" value="1"/>
</dbReference>
<name>A0A447CWX3_9BRAD</name>
<gene>
    <name evidence="2" type="ORF">GJ689_17190</name>
    <name evidence="3" type="ORF">RHODGE_RHODGE_02946</name>
</gene>
<protein>
    <submittedName>
        <fullName evidence="2">Isochorismatase family protein</fullName>
    </submittedName>
</protein>
<dbReference type="EMBL" id="UWOC01000154">
    <property type="protein sequence ID" value="VCU09776.1"/>
    <property type="molecule type" value="Genomic_DNA"/>
</dbReference>
<dbReference type="Proteomes" id="UP000438991">
    <property type="component" value="Unassembled WGS sequence"/>
</dbReference>
<reference evidence="4" key="1">
    <citation type="submission" date="2018-10" db="EMBL/GenBank/DDBJ databases">
        <authorList>
            <person name="Peiro R."/>
            <person name="Begona"/>
            <person name="Cbmso G."/>
            <person name="Lopez M."/>
            <person name="Gonzalez S."/>
            <person name="Sacristan E."/>
            <person name="Castillo E."/>
        </authorList>
    </citation>
    <scope>NUCLEOTIDE SEQUENCE [LARGE SCALE GENOMIC DNA]</scope>
</reference>
<comment type="caution">
    <text evidence="3">The sequence shown here is derived from an EMBL/GenBank/DDBJ whole genome shotgun (WGS) entry which is preliminary data.</text>
</comment>
<sequence>MPIIDPRRSILVVVDFQARLMPAIHDAATAIANARRLLDAAAMLDIPVVFTEQNPTGLGPTVPELVVPGRPVVPKMTFDAVRAPGFLDRVPGDRAAVVTGCEAHVCVGQTVLGLLATGRAVHVVRDAVGSRRPESKETALARMARHGAEIVTTEMVVFEWLETAEHPRFREVARLIR</sequence>
<dbReference type="Pfam" id="PF00857">
    <property type="entry name" value="Isochorismatase"/>
    <property type="match status" value="1"/>
</dbReference>
<dbReference type="PANTHER" id="PTHR14119">
    <property type="entry name" value="HYDROLASE"/>
    <property type="match status" value="1"/>
</dbReference>